<keyword evidence="9" id="KW-1185">Reference proteome</keyword>
<keyword evidence="4" id="KW-0547">Nucleotide-binding</keyword>
<dbReference type="PANTHER" id="PTHR42711:SF5">
    <property type="entry name" value="ABC TRANSPORTER ATP-BINDING PROTEIN NATA"/>
    <property type="match status" value="1"/>
</dbReference>
<dbReference type="InterPro" id="IPR050763">
    <property type="entry name" value="ABC_transporter_ATP-binding"/>
</dbReference>
<dbReference type="GO" id="GO:0046677">
    <property type="term" value="P:response to antibiotic"/>
    <property type="evidence" value="ECO:0007669"/>
    <property type="project" value="UniProtKB-KW"/>
</dbReference>
<evidence type="ECO:0000256" key="1">
    <source>
        <dbReference type="ARBA" id="ARBA00004202"/>
    </source>
</evidence>
<dbReference type="AlphaFoldDB" id="A0AAE3GHR4"/>
<keyword evidence="3" id="KW-0813">Transport</keyword>
<evidence type="ECO:0000313" key="8">
    <source>
        <dbReference type="EMBL" id="MCP2168452.1"/>
    </source>
</evidence>
<sequence>MLSSEGLEKHYGDVRALDGFDLTVAPGEVVGLIGHNGAGKTTFLEVAAGLQRADAGRVTVCGVDVRREPRRARALLGVAPQEVALYPRVTVREHLTLFGRLHGLRSARLRREITALAQEMMLADLLDRPAATLSGGQRRRVQTAVALVHRPPVLLLDEPTVGADPVTRDALLAAVRQRAADGAAVCYTTHYLPELERLGASIAMVAGGRVIARNSGDRLLAGLPSELRVRFTGGVPARLGELPATTVDDTELRISTVTPGPELAALVAEYGADRLSSVVIRPPTLDDLYRRLALGGDHVG</sequence>
<dbReference type="RefSeq" id="WP_253776322.1">
    <property type="nucleotide sequence ID" value="NZ_JAMTCK010000014.1"/>
</dbReference>
<dbReference type="EMBL" id="JAMTCK010000014">
    <property type="protein sequence ID" value="MCP2168452.1"/>
    <property type="molecule type" value="Genomic_DNA"/>
</dbReference>
<dbReference type="Pfam" id="PF00005">
    <property type="entry name" value="ABC_tran"/>
    <property type="match status" value="1"/>
</dbReference>
<dbReference type="SMART" id="SM00382">
    <property type="entry name" value="AAA"/>
    <property type="match status" value="1"/>
</dbReference>
<accession>A0AAE3GHR4</accession>
<dbReference type="GO" id="GO:0005886">
    <property type="term" value="C:plasma membrane"/>
    <property type="evidence" value="ECO:0007669"/>
    <property type="project" value="UniProtKB-SubCell"/>
</dbReference>
<evidence type="ECO:0000313" key="9">
    <source>
        <dbReference type="Proteomes" id="UP001206128"/>
    </source>
</evidence>
<dbReference type="InterPro" id="IPR003593">
    <property type="entry name" value="AAA+_ATPase"/>
</dbReference>
<comment type="caution">
    <text evidence="8">The sequence shown here is derived from an EMBL/GenBank/DDBJ whole genome shotgun (WGS) entry which is preliminary data.</text>
</comment>
<feature type="domain" description="ABC transporter" evidence="7">
    <location>
        <begin position="2"/>
        <end position="232"/>
    </location>
</feature>
<keyword evidence="6" id="KW-0046">Antibiotic resistance</keyword>
<dbReference type="GO" id="GO:0005524">
    <property type="term" value="F:ATP binding"/>
    <property type="evidence" value="ECO:0007669"/>
    <property type="project" value="UniProtKB-KW"/>
</dbReference>
<comment type="similarity">
    <text evidence="2">Belongs to the ABC transporter superfamily.</text>
</comment>
<evidence type="ECO:0000256" key="6">
    <source>
        <dbReference type="ARBA" id="ARBA00023251"/>
    </source>
</evidence>
<gene>
    <name evidence="8" type="ORF">LX83_005330</name>
</gene>
<proteinExistence type="inferred from homology"/>
<protein>
    <submittedName>
        <fullName evidence="8">ABC-2 type transport system ATP-binding protein</fullName>
    </submittedName>
</protein>
<dbReference type="InterPro" id="IPR027417">
    <property type="entry name" value="P-loop_NTPase"/>
</dbReference>
<name>A0AAE3GHR4_9PSEU</name>
<dbReference type="Gene3D" id="3.40.50.300">
    <property type="entry name" value="P-loop containing nucleotide triphosphate hydrolases"/>
    <property type="match status" value="1"/>
</dbReference>
<reference evidence="8" key="1">
    <citation type="submission" date="2022-06" db="EMBL/GenBank/DDBJ databases">
        <title>Genomic Encyclopedia of Archaeal and Bacterial Type Strains, Phase II (KMG-II): from individual species to whole genera.</title>
        <authorList>
            <person name="Goeker M."/>
        </authorList>
    </citation>
    <scope>NUCLEOTIDE SEQUENCE</scope>
    <source>
        <strain evidence="8">DSM 43935</strain>
    </source>
</reference>
<dbReference type="GO" id="GO:0016887">
    <property type="term" value="F:ATP hydrolysis activity"/>
    <property type="evidence" value="ECO:0007669"/>
    <property type="project" value="InterPro"/>
</dbReference>
<organism evidence="8 9">
    <name type="scientific">Goodfellowiella coeruleoviolacea</name>
    <dbReference type="NCBI Taxonomy" id="334858"/>
    <lineage>
        <taxon>Bacteria</taxon>
        <taxon>Bacillati</taxon>
        <taxon>Actinomycetota</taxon>
        <taxon>Actinomycetes</taxon>
        <taxon>Pseudonocardiales</taxon>
        <taxon>Pseudonocardiaceae</taxon>
        <taxon>Goodfellowiella</taxon>
    </lineage>
</organism>
<evidence type="ECO:0000256" key="2">
    <source>
        <dbReference type="ARBA" id="ARBA00005417"/>
    </source>
</evidence>
<comment type="subcellular location">
    <subcellularLocation>
        <location evidence="1">Cell membrane</location>
        <topology evidence="1">Peripheral membrane protein</topology>
    </subcellularLocation>
</comment>
<evidence type="ECO:0000256" key="3">
    <source>
        <dbReference type="ARBA" id="ARBA00022448"/>
    </source>
</evidence>
<dbReference type="PANTHER" id="PTHR42711">
    <property type="entry name" value="ABC TRANSPORTER ATP-BINDING PROTEIN"/>
    <property type="match status" value="1"/>
</dbReference>
<evidence type="ECO:0000256" key="5">
    <source>
        <dbReference type="ARBA" id="ARBA00022840"/>
    </source>
</evidence>
<keyword evidence="5 8" id="KW-0067">ATP-binding</keyword>
<evidence type="ECO:0000256" key="4">
    <source>
        <dbReference type="ARBA" id="ARBA00022741"/>
    </source>
</evidence>
<dbReference type="SUPFAM" id="SSF52540">
    <property type="entry name" value="P-loop containing nucleoside triphosphate hydrolases"/>
    <property type="match status" value="1"/>
</dbReference>
<dbReference type="PROSITE" id="PS50893">
    <property type="entry name" value="ABC_TRANSPORTER_2"/>
    <property type="match status" value="1"/>
</dbReference>
<dbReference type="InterPro" id="IPR003439">
    <property type="entry name" value="ABC_transporter-like_ATP-bd"/>
</dbReference>
<evidence type="ECO:0000259" key="7">
    <source>
        <dbReference type="PROSITE" id="PS50893"/>
    </source>
</evidence>
<dbReference type="Proteomes" id="UP001206128">
    <property type="component" value="Unassembled WGS sequence"/>
</dbReference>